<proteinExistence type="predicted"/>
<dbReference type="GO" id="GO:0016787">
    <property type="term" value="F:hydrolase activity"/>
    <property type="evidence" value="ECO:0007669"/>
    <property type="project" value="UniProtKB-KW"/>
</dbReference>
<evidence type="ECO:0000313" key="2">
    <source>
        <dbReference type="EMBL" id="NMO02955.1"/>
    </source>
</evidence>
<organism evidence="2 3">
    <name type="scientific">Gordonia asplenii</name>
    <dbReference type="NCBI Taxonomy" id="2725283"/>
    <lineage>
        <taxon>Bacteria</taxon>
        <taxon>Bacillati</taxon>
        <taxon>Actinomycetota</taxon>
        <taxon>Actinomycetes</taxon>
        <taxon>Mycobacteriales</taxon>
        <taxon>Gordoniaceae</taxon>
        <taxon>Gordonia</taxon>
    </lineage>
</organism>
<keyword evidence="3" id="KW-1185">Reference proteome</keyword>
<dbReference type="AlphaFoldDB" id="A0A848L1J6"/>
<dbReference type="Proteomes" id="UP000550729">
    <property type="component" value="Unassembled WGS sequence"/>
</dbReference>
<dbReference type="Pfam" id="PF00753">
    <property type="entry name" value="Lactamase_B"/>
    <property type="match status" value="1"/>
</dbReference>
<sequence>MSSARLSSLRSPRYTIASIQSDSGTTHFVSTEVSNWIILQHGSDLALIDGGYPGQARDVVDSIREIGGRPEAVVGALLTHAHVDHIGGLAKLVEQYDFPVYADDLEVGHARREYLQQATPADVVPLTRHVRGIRWLSKIIPLGALTKDGIAAAQGFPSSSNPPALDLPGKPVPVAAHGHTDGHSGYLVADGVGLVSGDALVSAHMTSPLTGPQCLSKHFQHDAEANRTAVQSFTALDAQILLPGHGPLLRTSVADAAREALER</sequence>
<dbReference type="PANTHER" id="PTHR42951:SF14">
    <property type="entry name" value="METALLO-BETA-LACTAMASE SUPERFAMILY PROTEIN"/>
    <property type="match status" value="1"/>
</dbReference>
<accession>A0A848L1J6</accession>
<dbReference type="SMART" id="SM00849">
    <property type="entry name" value="Lactamase_B"/>
    <property type="match status" value="1"/>
</dbReference>
<name>A0A848L1J6_9ACTN</name>
<dbReference type="PANTHER" id="PTHR42951">
    <property type="entry name" value="METALLO-BETA-LACTAMASE DOMAIN-CONTAINING"/>
    <property type="match status" value="1"/>
</dbReference>
<dbReference type="InterPro" id="IPR036866">
    <property type="entry name" value="RibonucZ/Hydroxyglut_hydro"/>
</dbReference>
<evidence type="ECO:0000313" key="3">
    <source>
        <dbReference type="Proteomes" id="UP000550729"/>
    </source>
</evidence>
<reference evidence="2 3" key="1">
    <citation type="submission" date="2020-04" db="EMBL/GenBank/DDBJ databases">
        <title>Gordonia sp. nov. TBRC 11910.</title>
        <authorList>
            <person name="Suriyachadkun C."/>
        </authorList>
    </citation>
    <scope>NUCLEOTIDE SEQUENCE [LARGE SCALE GENOMIC DNA]</scope>
    <source>
        <strain evidence="2 3">TBRC 11910</strain>
    </source>
</reference>
<evidence type="ECO:0000259" key="1">
    <source>
        <dbReference type="SMART" id="SM00849"/>
    </source>
</evidence>
<dbReference type="SUPFAM" id="SSF56281">
    <property type="entry name" value="Metallo-hydrolase/oxidoreductase"/>
    <property type="match status" value="1"/>
</dbReference>
<keyword evidence="2" id="KW-0378">Hydrolase</keyword>
<dbReference type="InterPro" id="IPR001279">
    <property type="entry name" value="Metallo-B-lactamas"/>
</dbReference>
<dbReference type="Gene3D" id="3.60.15.10">
    <property type="entry name" value="Ribonuclease Z/Hydroxyacylglutathione hydrolase-like"/>
    <property type="match status" value="1"/>
</dbReference>
<protein>
    <submittedName>
        <fullName evidence="2">MBL fold metallo-hydrolase</fullName>
    </submittedName>
</protein>
<dbReference type="InterPro" id="IPR050855">
    <property type="entry name" value="NDM-1-like"/>
</dbReference>
<dbReference type="EMBL" id="JABBNB010000018">
    <property type="protein sequence ID" value="NMO02955.1"/>
    <property type="molecule type" value="Genomic_DNA"/>
</dbReference>
<gene>
    <name evidence="2" type="ORF">HH308_17220</name>
</gene>
<feature type="domain" description="Metallo-beta-lactamase" evidence="1">
    <location>
        <begin position="33"/>
        <end position="245"/>
    </location>
</feature>
<comment type="caution">
    <text evidence="2">The sequence shown here is derived from an EMBL/GenBank/DDBJ whole genome shotgun (WGS) entry which is preliminary data.</text>
</comment>
<dbReference type="RefSeq" id="WP_170195464.1">
    <property type="nucleotide sequence ID" value="NZ_JABBNB010000018.1"/>
</dbReference>